<feature type="non-terminal residue" evidence="1">
    <location>
        <position position="1"/>
    </location>
</feature>
<accession>X1ILI1</accession>
<dbReference type="AlphaFoldDB" id="X1ILI1"/>
<dbReference type="EMBL" id="BARU01018601">
    <property type="protein sequence ID" value="GAH58428.1"/>
    <property type="molecule type" value="Genomic_DNA"/>
</dbReference>
<protein>
    <submittedName>
        <fullName evidence="1">Uncharacterized protein</fullName>
    </submittedName>
</protein>
<gene>
    <name evidence="1" type="ORF">S03H2_30739</name>
</gene>
<name>X1ILI1_9ZZZZ</name>
<evidence type="ECO:0000313" key="1">
    <source>
        <dbReference type="EMBL" id="GAH58428.1"/>
    </source>
</evidence>
<proteinExistence type="predicted"/>
<comment type="caution">
    <text evidence="1">The sequence shown here is derived from an EMBL/GenBank/DDBJ whole genome shotgun (WGS) entry which is preliminary data.</text>
</comment>
<reference evidence="1" key="1">
    <citation type="journal article" date="2014" name="Front. Microbiol.">
        <title>High frequency of phylogenetically diverse reductive dehalogenase-homologous genes in deep subseafloor sedimentary metagenomes.</title>
        <authorList>
            <person name="Kawai M."/>
            <person name="Futagami T."/>
            <person name="Toyoda A."/>
            <person name="Takaki Y."/>
            <person name="Nishi S."/>
            <person name="Hori S."/>
            <person name="Arai W."/>
            <person name="Tsubouchi T."/>
            <person name="Morono Y."/>
            <person name="Uchiyama I."/>
            <person name="Ito T."/>
            <person name="Fujiyama A."/>
            <person name="Inagaki F."/>
            <person name="Takami H."/>
        </authorList>
    </citation>
    <scope>NUCLEOTIDE SEQUENCE</scope>
    <source>
        <strain evidence="1">Expedition CK06-06</strain>
    </source>
</reference>
<sequence>VADVIEYRVANPEYGEQVNTIMQMAAKRAETDGAKTLPGVSSALRKLFAVGGTTKKTRGKDKTEDIGEDSPRWTTFWNSAKDLLGDDYQEKARQLLGVKTMKDWLKSGKSLDDAIRVISQKLAEKPPRRDPTTVKESEVKTAGDLCSVMAACFGWPEEKVWAEANYQDRKTFEEAGVETPWTVFQRLCAFVKQETRTE</sequence>
<organism evidence="1">
    <name type="scientific">marine sediment metagenome</name>
    <dbReference type="NCBI Taxonomy" id="412755"/>
    <lineage>
        <taxon>unclassified sequences</taxon>
        <taxon>metagenomes</taxon>
        <taxon>ecological metagenomes</taxon>
    </lineage>
</organism>